<evidence type="ECO:0000313" key="2">
    <source>
        <dbReference type="EMBL" id="SHM15844.1"/>
    </source>
</evidence>
<dbReference type="InParanoid" id="A0A1M7GHH4"/>
<organism evidence="2 3">
    <name type="scientific">Vreelandella subglaciescola</name>
    <dbReference type="NCBI Taxonomy" id="29571"/>
    <lineage>
        <taxon>Bacteria</taxon>
        <taxon>Pseudomonadati</taxon>
        <taxon>Pseudomonadota</taxon>
        <taxon>Gammaproteobacteria</taxon>
        <taxon>Oceanospirillales</taxon>
        <taxon>Halomonadaceae</taxon>
        <taxon>Vreelandella</taxon>
    </lineage>
</organism>
<evidence type="ECO:0000313" key="3">
    <source>
        <dbReference type="Proteomes" id="UP000190911"/>
    </source>
</evidence>
<dbReference type="Pfam" id="PF14341">
    <property type="entry name" value="PilX_N"/>
    <property type="match status" value="1"/>
</dbReference>
<protein>
    <submittedName>
        <fullName evidence="2">PilX N-terminal</fullName>
    </submittedName>
</protein>
<sequence length="305" mass="32957">MGQAMKQQRGAALVIVLALLTGALVVGISGMQSSLIDERLAGNYRASAQAQMNAEIAAASVLDRRSIKKDRFNDAGKKVTLSILQAMDWDELDKNYSANLKKLNYGCERNGQPECVYISLILSEGGHYVVTKGVAGGRERGRAESTTILLKYDDPSDDVVTPFGSAVTSCQNITLSGSATITGGVVAGNDVIVSGNPAPPDSLAAGGEFVFPDWWGNQNQEAIKDYQDSEDGYKFVEKCDGIGVLEKGDKDQSYFDAKASELDVAGAAEWLQKRGLDHYYKQTGKTFVSVRPSRLANDRRFPVVR</sequence>
<dbReference type="AlphaFoldDB" id="A0A1M7GHH4"/>
<dbReference type="Proteomes" id="UP000190911">
    <property type="component" value="Chromosome I"/>
</dbReference>
<name>A0A1M7GHH4_9GAMM</name>
<dbReference type="InterPro" id="IPR025746">
    <property type="entry name" value="PilX_N_dom"/>
</dbReference>
<dbReference type="STRING" id="29571.SAMN05878437_1535"/>
<accession>A0A1M7GHH4</accession>
<feature type="domain" description="Type 4 fimbrial biogenesis protein PilX N-terminal" evidence="1">
    <location>
        <begin position="9"/>
        <end position="51"/>
    </location>
</feature>
<dbReference type="RefSeq" id="WP_079552608.1">
    <property type="nucleotide sequence ID" value="NZ_LT670847.1"/>
</dbReference>
<dbReference type="EMBL" id="LT670847">
    <property type="protein sequence ID" value="SHM15844.1"/>
    <property type="molecule type" value="Genomic_DNA"/>
</dbReference>
<evidence type="ECO:0000259" key="1">
    <source>
        <dbReference type="Pfam" id="PF14341"/>
    </source>
</evidence>
<proteinExistence type="predicted"/>
<gene>
    <name evidence="2" type="ORF">SAMN05878437_1535</name>
</gene>
<reference evidence="2 3" key="1">
    <citation type="submission" date="2016-11" db="EMBL/GenBank/DDBJ databases">
        <authorList>
            <person name="Jaros S."/>
            <person name="Januszkiewicz K."/>
            <person name="Wedrychowicz H."/>
        </authorList>
    </citation>
    <scope>NUCLEOTIDE SEQUENCE [LARGE SCALE GENOMIC DNA]</scope>
    <source>
        <strain evidence="2 3">ACAM 12</strain>
    </source>
</reference>
<keyword evidence="3" id="KW-1185">Reference proteome</keyword>